<keyword evidence="2" id="KW-0560">Oxidoreductase</keyword>
<keyword evidence="4" id="KW-1185">Reference proteome</keyword>
<organism evidence="3 4">
    <name type="scientific">Hypericibacter terrae</name>
    <dbReference type="NCBI Taxonomy" id="2602015"/>
    <lineage>
        <taxon>Bacteria</taxon>
        <taxon>Pseudomonadati</taxon>
        <taxon>Pseudomonadota</taxon>
        <taxon>Alphaproteobacteria</taxon>
        <taxon>Rhodospirillales</taxon>
        <taxon>Dongiaceae</taxon>
        <taxon>Hypericibacter</taxon>
    </lineage>
</organism>
<dbReference type="Pfam" id="PF13561">
    <property type="entry name" value="adh_short_C2"/>
    <property type="match status" value="1"/>
</dbReference>
<accession>A0A5J6MMT0</accession>
<gene>
    <name evidence="3" type="ORF">FRZ44_13280</name>
</gene>
<evidence type="ECO:0008006" key="5">
    <source>
        <dbReference type="Google" id="ProtNLM"/>
    </source>
</evidence>
<evidence type="ECO:0000256" key="1">
    <source>
        <dbReference type="ARBA" id="ARBA00006484"/>
    </source>
</evidence>
<dbReference type="KEGG" id="htq:FRZ44_13280"/>
<sequence>MRAICVCPGPIETDMMRQSLEASGDPAATRKVWEAYRALRRVAQPEEVAEAILFAASPRSSFMTGNLIVVDGGGTMGKRV</sequence>
<name>A0A5J6MMT0_9PROT</name>
<comment type="similarity">
    <text evidence="1">Belongs to the short-chain dehydrogenases/reductases (SDR) family.</text>
</comment>
<dbReference type="GO" id="GO:0016491">
    <property type="term" value="F:oxidoreductase activity"/>
    <property type="evidence" value="ECO:0007669"/>
    <property type="project" value="UniProtKB-KW"/>
</dbReference>
<dbReference type="Gene3D" id="3.40.50.720">
    <property type="entry name" value="NAD(P)-binding Rossmann-like Domain"/>
    <property type="match status" value="1"/>
</dbReference>
<dbReference type="RefSeq" id="WP_191908452.1">
    <property type="nucleotide sequence ID" value="NZ_CP042906.1"/>
</dbReference>
<proteinExistence type="inferred from homology"/>
<dbReference type="EMBL" id="CP042906">
    <property type="protein sequence ID" value="QEX16036.1"/>
    <property type="molecule type" value="Genomic_DNA"/>
</dbReference>
<protein>
    <recommendedName>
        <fullName evidence="5">SDR family oxidoreductase</fullName>
    </recommendedName>
</protein>
<dbReference type="Proteomes" id="UP000326202">
    <property type="component" value="Chromosome"/>
</dbReference>
<dbReference type="InterPro" id="IPR036291">
    <property type="entry name" value="NAD(P)-bd_dom_sf"/>
</dbReference>
<dbReference type="PANTHER" id="PTHR24321:SF8">
    <property type="entry name" value="ESTRADIOL 17-BETA-DEHYDROGENASE 8-RELATED"/>
    <property type="match status" value="1"/>
</dbReference>
<dbReference type="InterPro" id="IPR002347">
    <property type="entry name" value="SDR_fam"/>
</dbReference>
<reference evidence="3 4" key="1">
    <citation type="submission" date="2019-08" db="EMBL/GenBank/DDBJ databases">
        <title>Hyperibacter terrae gen. nov., sp. nov. and Hyperibacter viscosus sp. nov., two new members in the family Rhodospirillaceae isolated from the rhizosphere of Hypericum perforatum.</title>
        <authorList>
            <person name="Noviana Z."/>
        </authorList>
    </citation>
    <scope>NUCLEOTIDE SEQUENCE [LARGE SCALE GENOMIC DNA]</scope>
    <source>
        <strain evidence="3 4">R5913</strain>
    </source>
</reference>
<evidence type="ECO:0000313" key="3">
    <source>
        <dbReference type="EMBL" id="QEX16036.1"/>
    </source>
</evidence>
<evidence type="ECO:0000313" key="4">
    <source>
        <dbReference type="Proteomes" id="UP000326202"/>
    </source>
</evidence>
<dbReference type="PANTHER" id="PTHR24321">
    <property type="entry name" value="DEHYDROGENASES, SHORT CHAIN"/>
    <property type="match status" value="1"/>
</dbReference>
<dbReference type="SUPFAM" id="SSF51735">
    <property type="entry name" value="NAD(P)-binding Rossmann-fold domains"/>
    <property type="match status" value="1"/>
</dbReference>
<dbReference type="AlphaFoldDB" id="A0A5J6MMT0"/>
<evidence type="ECO:0000256" key="2">
    <source>
        <dbReference type="ARBA" id="ARBA00023002"/>
    </source>
</evidence>